<evidence type="ECO:0000313" key="1">
    <source>
        <dbReference type="EMBL" id="MFC7750757.1"/>
    </source>
</evidence>
<name>A0ABW2V3M4_9BACL</name>
<protein>
    <submittedName>
        <fullName evidence="1">Uncharacterized protein</fullName>
    </submittedName>
</protein>
<sequence length="99" mass="11769">MTQVWEIHRFIERDYWLKRMAENGGSLTSEQMESVLDGISDKWDDYTFKLFRDGSVQIIDNDTRRTVRPSELRGASLDFYIRTRIRFIRSILQPHGQTA</sequence>
<accession>A0ABW2V3M4</accession>
<reference evidence="2" key="1">
    <citation type="journal article" date="2019" name="Int. J. Syst. Evol. Microbiol.">
        <title>The Global Catalogue of Microorganisms (GCM) 10K type strain sequencing project: providing services to taxonomists for standard genome sequencing and annotation.</title>
        <authorList>
            <consortium name="The Broad Institute Genomics Platform"/>
            <consortium name="The Broad Institute Genome Sequencing Center for Infectious Disease"/>
            <person name="Wu L."/>
            <person name="Ma J."/>
        </authorList>
    </citation>
    <scope>NUCLEOTIDE SEQUENCE [LARGE SCALE GENOMIC DNA]</scope>
    <source>
        <strain evidence="2">JCM 18657</strain>
    </source>
</reference>
<evidence type="ECO:0000313" key="2">
    <source>
        <dbReference type="Proteomes" id="UP001596528"/>
    </source>
</evidence>
<dbReference type="Proteomes" id="UP001596528">
    <property type="component" value="Unassembled WGS sequence"/>
</dbReference>
<organism evidence="1 2">
    <name type="scientific">Paenibacillus thermoaerophilus</name>
    <dbReference type="NCBI Taxonomy" id="1215385"/>
    <lineage>
        <taxon>Bacteria</taxon>
        <taxon>Bacillati</taxon>
        <taxon>Bacillota</taxon>
        <taxon>Bacilli</taxon>
        <taxon>Bacillales</taxon>
        <taxon>Paenibacillaceae</taxon>
        <taxon>Paenibacillus</taxon>
    </lineage>
</organism>
<dbReference type="RefSeq" id="WP_138789154.1">
    <property type="nucleotide sequence ID" value="NZ_JBHTGQ010000028.1"/>
</dbReference>
<gene>
    <name evidence="1" type="ORF">ACFQWB_12590</name>
</gene>
<keyword evidence="2" id="KW-1185">Reference proteome</keyword>
<comment type="caution">
    <text evidence="1">The sequence shown here is derived from an EMBL/GenBank/DDBJ whole genome shotgun (WGS) entry which is preliminary data.</text>
</comment>
<proteinExistence type="predicted"/>
<dbReference type="EMBL" id="JBHTGQ010000028">
    <property type="protein sequence ID" value="MFC7750757.1"/>
    <property type="molecule type" value="Genomic_DNA"/>
</dbReference>